<organism evidence="1 2">
    <name type="scientific">Blumeria graminis f. sp. tritici</name>
    <dbReference type="NCBI Taxonomy" id="62690"/>
    <lineage>
        <taxon>Eukaryota</taxon>
        <taxon>Fungi</taxon>
        <taxon>Dikarya</taxon>
        <taxon>Ascomycota</taxon>
        <taxon>Pezizomycotina</taxon>
        <taxon>Leotiomycetes</taxon>
        <taxon>Erysiphales</taxon>
        <taxon>Erysiphaceae</taxon>
        <taxon>Blumeria</taxon>
    </lineage>
</organism>
<proteinExistence type="predicted"/>
<dbReference type="AlphaFoldDB" id="A0A9X9MMN1"/>
<sequence>MYIDLAVATPSPFIADLSSLPQAASQPSSPLVIVFVYNIN</sequence>
<dbReference type="Proteomes" id="UP000324639">
    <property type="component" value="Chromosome Bgt_-09"/>
</dbReference>
<keyword evidence="2" id="KW-1185">Reference proteome</keyword>
<protein>
    <submittedName>
        <fullName evidence="1">Bgt-50442</fullName>
    </submittedName>
</protein>
<dbReference type="EMBL" id="LR026992">
    <property type="protein sequence ID" value="VDB93240.1"/>
    <property type="molecule type" value="Genomic_DNA"/>
</dbReference>
<evidence type="ECO:0000313" key="1">
    <source>
        <dbReference type="EMBL" id="VDB93240.1"/>
    </source>
</evidence>
<gene>
    <name evidence="1" type="ORF">BGT96224V316_LOCUS6994</name>
</gene>
<accession>A0A9X9MMN1</accession>
<evidence type="ECO:0000313" key="2">
    <source>
        <dbReference type="Proteomes" id="UP000324639"/>
    </source>
</evidence>
<reference evidence="1 2" key="1">
    <citation type="submission" date="2018-08" db="EMBL/GenBank/DDBJ databases">
        <authorList>
            <person name="Muller C M."/>
        </authorList>
    </citation>
    <scope>NUCLEOTIDE SEQUENCE [LARGE SCALE GENOMIC DNA]</scope>
</reference>
<name>A0A9X9MMN1_BLUGR</name>